<dbReference type="InterPro" id="IPR014756">
    <property type="entry name" value="Ig_E-set"/>
</dbReference>
<dbReference type="SUPFAM" id="SSF49384">
    <property type="entry name" value="Carbohydrate-binding domain"/>
    <property type="match status" value="1"/>
</dbReference>
<dbReference type="GO" id="GO:0030203">
    <property type="term" value="P:glycosaminoglycan metabolic process"/>
    <property type="evidence" value="ECO:0007669"/>
    <property type="project" value="TreeGrafter"/>
</dbReference>
<dbReference type="Proteomes" id="UP000199564">
    <property type="component" value="Unassembled WGS sequence"/>
</dbReference>
<dbReference type="InterPro" id="IPR004866">
    <property type="entry name" value="CHB/HEX_N_dom"/>
</dbReference>
<dbReference type="Gene3D" id="3.20.20.80">
    <property type="entry name" value="Glycosidases"/>
    <property type="match status" value="1"/>
</dbReference>
<dbReference type="EMBL" id="FOVW01000010">
    <property type="protein sequence ID" value="SFO65338.1"/>
    <property type="molecule type" value="Genomic_DNA"/>
</dbReference>
<dbReference type="InterPro" id="IPR015882">
    <property type="entry name" value="HEX_bac_N"/>
</dbReference>
<evidence type="ECO:0000256" key="2">
    <source>
        <dbReference type="ARBA" id="ARBA00006285"/>
    </source>
</evidence>
<sequence>MRKIFCILILIFSGRNPDSFAQTESSNGIVINWNLLQNQLGENSFHEASFVIKNQSKEPLEAGWAIYFNTIFLGLRPEVNSEIFEIKHLAGDFFVLQGNPTSPKIPEGDSLLISYKSTTPHLKNSHAPQSLILNSNSDQIIPIVKYEVDQMSWKDFMAYSNGSEIFIPSPENLYKQNQELNLFPSEKLPPFLPSPKQWIYHAAPIKVSNAGLAVVGDKAFASASAFLIKRIKEGYNPQIDRKETPVQIRIATNEKIPSEGYHLEIRGKRVLILASDEKGAFYGVQSFLALLPPGFWDNQTSSIELVQIEIDDFPSYPYRGLFLDVARNFQPKEQILKLLDIMAFYKLNKFHFNLANDEGWRLEIPGLPELTEFGSKRGFSIDEKEAIWPFYGSGASVFNSPGTGYYSVEDYQEILSYARERFIEVIPEFGVPAHSRAAILAMERRHEKFSLAGNLEAANEYRLVDPDDQSVYLSAQNFKDNTICVCQESTYSFYAHLVKEVKKMYVQTGIELKTWHTGGDEVPHGVWAQSPVCTDFIRANKNVTHDQLGDYFRSRVGEILEFEGIQLAGWEEIGQTYKNGKAIPNPEFSEKNWTLYAWNAVAGWGNEDMAYQLANAGYPVVICSSSNLYFDLAYDWDPDEPGHTWSGVSDLYQAWKIVPEKLFLSQDKTMEGGEWDWKVQESSFTKLTESGKKNIKGVQGQLWTETVKSPEMLEYYLFPKMLGLVERAWNADPAWSKEVTTALKLEARMSEWNIFSNVVGQIEIPRLESIFGGVVLRLPAPGIQVKDSFIHANVQNPGLIIRYSTEGDEPTINSPIYSKPIPYQKGISFRVFSPKGQGGMTRVLD</sequence>
<evidence type="ECO:0000256" key="5">
    <source>
        <dbReference type="ARBA" id="ARBA00023295"/>
    </source>
</evidence>
<evidence type="ECO:0000256" key="7">
    <source>
        <dbReference type="ARBA" id="ARBA00033000"/>
    </source>
</evidence>
<dbReference type="SUPFAM" id="SSF81296">
    <property type="entry name" value="E set domains"/>
    <property type="match status" value="1"/>
</dbReference>
<dbReference type="InterPro" id="IPR029018">
    <property type="entry name" value="Hex-like_dom2"/>
</dbReference>
<reference evidence="11" key="1">
    <citation type="submission" date="2016-10" db="EMBL/GenBank/DDBJ databases">
        <authorList>
            <person name="Varghese N."/>
            <person name="Submissions S."/>
        </authorList>
    </citation>
    <scope>NUCLEOTIDE SEQUENCE [LARGE SCALE GENOMIC DNA]</scope>
    <source>
        <strain evidence="11">DSM 15282</strain>
    </source>
</reference>
<evidence type="ECO:0000256" key="8">
    <source>
        <dbReference type="PIRSR" id="PIRSR625705-1"/>
    </source>
</evidence>
<dbReference type="Pfam" id="PF00728">
    <property type="entry name" value="Glyco_hydro_20"/>
    <property type="match status" value="1"/>
</dbReference>
<dbReference type="GO" id="GO:0005975">
    <property type="term" value="P:carbohydrate metabolic process"/>
    <property type="evidence" value="ECO:0007669"/>
    <property type="project" value="InterPro"/>
</dbReference>
<dbReference type="RefSeq" id="WP_091655230.1">
    <property type="nucleotide sequence ID" value="NZ_FOVW01000010.1"/>
</dbReference>
<keyword evidence="11" id="KW-1185">Reference proteome</keyword>
<evidence type="ECO:0000256" key="3">
    <source>
        <dbReference type="ARBA" id="ARBA00012663"/>
    </source>
</evidence>
<dbReference type="PANTHER" id="PTHR22600">
    <property type="entry name" value="BETA-HEXOSAMINIDASE"/>
    <property type="match status" value="1"/>
</dbReference>
<dbReference type="InterPro" id="IPR025705">
    <property type="entry name" value="Beta_hexosaminidase_sua/sub"/>
</dbReference>
<feature type="domain" description="Chitobiase/beta-hexosaminidases N-terminal" evidence="9">
    <location>
        <begin position="27"/>
        <end position="164"/>
    </location>
</feature>
<gene>
    <name evidence="10" type="ORF">SAMN04488519_110114</name>
</gene>
<dbReference type="GO" id="GO:0030247">
    <property type="term" value="F:polysaccharide binding"/>
    <property type="evidence" value="ECO:0007669"/>
    <property type="project" value="InterPro"/>
</dbReference>
<dbReference type="SMART" id="SM01081">
    <property type="entry name" value="CHB_HEX"/>
    <property type="match status" value="1"/>
</dbReference>
<dbReference type="EC" id="3.2.1.52" evidence="3"/>
<dbReference type="SUPFAM" id="SSF51445">
    <property type="entry name" value="(Trans)glycosidases"/>
    <property type="match status" value="1"/>
</dbReference>
<feature type="active site" description="Proton donor" evidence="8">
    <location>
        <position position="521"/>
    </location>
</feature>
<dbReference type="InterPro" id="IPR008965">
    <property type="entry name" value="CBM2/CBM3_carb-bd_dom_sf"/>
</dbReference>
<keyword evidence="5" id="KW-0326">Glycosidase</keyword>
<dbReference type="SUPFAM" id="SSF55545">
    <property type="entry name" value="beta-N-acetylhexosaminidase-like domain"/>
    <property type="match status" value="1"/>
</dbReference>
<accession>A0A1I5IXU0</accession>
<keyword evidence="4" id="KW-0378">Hydrolase</keyword>
<evidence type="ECO:0000256" key="6">
    <source>
        <dbReference type="ARBA" id="ARBA00030512"/>
    </source>
</evidence>
<dbReference type="Gene3D" id="2.60.40.10">
    <property type="entry name" value="Immunoglobulins"/>
    <property type="match status" value="1"/>
</dbReference>
<evidence type="ECO:0000256" key="4">
    <source>
        <dbReference type="ARBA" id="ARBA00022801"/>
    </source>
</evidence>
<dbReference type="PANTHER" id="PTHR22600:SF57">
    <property type="entry name" value="BETA-N-ACETYLHEXOSAMINIDASE"/>
    <property type="match status" value="1"/>
</dbReference>
<dbReference type="InterPro" id="IPR013783">
    <property type="entry name" value="Ig-like_fold"/>
</dbReference>
<organism evidence="10 11">
    <name type="scientific">Algoriphagus ornithinivorans</name>
    <dbReference type="NCBI Taxonomy" id="226506"/>
    <lineage>
        <taxon>Bacteria</taxon>
        <taxon>Pseudomonadati</taxon>
        <taxon>Bacteroidota</taxon>
        <taxon>Cytophagia</taxon>
        <taxon>Cytophagales</taxon>
        <taxon>Cyclobacteriaceae</taxon>
        <taxon>Algoriphagus</taxon>
    </lineage>
</organism>
<dbReference type="GO" id="GO:0016020">
    <property type="term" value="C:membrane"/>
    <property type="evidence" value="ECO:0007669"/>
    <property type="project" value="TreeGrafter"/>
</dbReference>
<name>A0A1I5IXU0_9BACT</name>
<dbReference type="InterPro" id="IPR004867">
    <property type="entry name" value="CHB_C_dom"/>
</dbReference>
<dbReference type="InterPro" id="IPR015883">
    <property type="entry name" value="Glyco_hydro_20_cat"/>
</dbReference>
<protein>
    <recommendedName>
        <fullName evidence="3">beta-N-acetylhexosaminidase</fullName>
        <ecNumber evidence="3">3.2.1.52</ecNumber>
    </recommendedName>
    <alternativeName>
        <fullName evidence="6">Beta-N-acetylhexosaminidase</fullName>
    </alternativeName>
    <alternativeName>
        <fullName evidence="7">N-acetyl-beta-glucosaminidase</fullName>
    </alternativeName>
</protein>
<dbReference type="Pfam" id="PF03174">
    <property type="entry name" value="CHB_HEX_C"/>
    <property type="match status" value="1"/>
</dbReference>
<dbReference type="InterPro" id="IPR012291">
    <property type="entry name" value="CBM2_carb-bd_dom_sf"/>
</dbReference>
<dbReference type="PRINTS" id="PR00738">
    <property type="entry name" value="GLHYDRLASE20"/>
</dbReference>
<evidence type="ECO:0000259" key="9">
    <source>
        <dbReference type="SMART" id="SM01081"/>
    </source>
</evidence>
<proteinExistence type="inferred from homology"/>
<dbReference type="GO" id="GO:0004563">
    <property type="term" value="F:beta-N-acetylhexosaminidase activity"/>
    <property type="evidence" value="ECO:0007669"/>
    <property type="project" value="UniProtKB-EC"/>
</dbReference>
<dbReference type="Gene3D" id="3.30.379.10">
    <property type="entry name" value="Chitobiase/beta-hexosaminidase domain 2-like"/>
    <property type="match status" value="1"/>
</dbReference>
<evidence type="ECO:0000313" key="11">
    <source>
        <dbReference type="Proteomes" id="UP000199564"/>
    </source>
</evidence>
<evidence type="ECO:0000256" key="1">
    <source>
        <dbReference type="ARBA" id="ARBA00001231"/>
    </source>
</evidence>
<comment type="catalytic activity">
    <reaction evidence="1">
        <text>Hydrolysis of terminal non-reducing N-acetyl-D-hexosamine residues in N-acetyl-beta-D-hexosaminides.</text>
        <dbReference type="EC" id="3.2.1.52"/>
    </reaction>
</comment>
<dbReference type="Pfam" id="PF02838">
    <property type="entry name" value="Glyco_hydro_20b"/>
    <property type="match status" value="1"/>
</dbReference>
<dbReference type="STRING" id="226506.SAMN04488519_110114"/>
<dbReference type="Gene3D" id="2.60.40.290">
    <property type="match status" value="1"/>
</dbReference>
<dbReference type="InterPro" id="IPR017853">
    <property type="entry name" value="GH"/>
</dbReference>
<dbReference type="AlphaFoldDB" id="A0A1I5IXU0"/>
<evidence type="ECO:0000313" key="10">
    <source>
        <dbReference type="EMBL" id="SFO65338.1"/>
    </source>
</evidence>
<comment type="similarity">
    <text evidence="2">Belongs to the glycosyl hydrolase 20 family.</text>
</comment>